<evidence type="ECO:0000313" key="2">
    <source>
        <dbReference type="EMBL" id="WVZ05255.1"/>
    </source>
</evidence>
<dbReference type="EMBL" id="CP144695">
    <property type="protein sequence ID" value="WVZ05255.1"/>
    <property type="molecule type" value="Genomic_DNA"/>
</dbReference>
<evidence type="ECO:0000256" key="1">
    <source>
        <dbReference type="SAM" id="MobiDB-lite"/>
    </source>
</evidence>
<sequence length="146" mass="15681">MASTSDSNSLNRHVASPSLSRRTATTFAAAEDPLPTPTTLYTIPLLLFPTTYADALSKSSNSNSNHSSTTTNLPSCPSPTSTSPSNFCPPNFPSSRPPHRRRKTHKERETAPTATESPDMTRTATEPPPCGFTLWSEPSGWSALGF</sequence>
<name>A0AAQ3N929_VIGMU</name>
<proteinExistence type="predicted"/>
<feature type="region of interest" description="Disordered" evidence="1">
    <location>
        <begin position="55"/>
        <end position="146"/>
    </location>
</feature>
<feature type="compositionally biased region" description="Low complexity" evidence="1">
    <location>
        <begin position="55"/>
        <end position="89"/>
    </location>
</feature>
<feature type="compositionally biased region" description="Polar residues" evidence="1">
    <location>
        <begin position="112"/>
        <end position="124"/>
    </location>
</feature>
<protein>
    <submittedName>
        <fullName evidence="2">Uncharacterized protein</fullName>
    </submittedName>
</protein>
<evidence type="ECO:0000313" key="3">
    <source>
        <dbReference type="Proteomes" id="UP001374535"/>
    </source>
</evidence>
<reference evidence="2 3" key="1">
    <citation type="journal article" date="2023" name="Life. Sci Alliance">
        <title>Evolutionary insights into 3D genome organization and epigenetic landscape of Vigna mungo.</title>
        <authorList>
            <person name="Junaid A."/>
            <person name="Singh B."/>
            <person name="Bhatia S."/>
        </authorList>
    </citation>
    <scope>NUCLEOTIDE SEQUENCE [LARGE SCALE GENOMIC DNA]</scope>
    <source>
        <strain evidence="2">Urdbean</strain>
    </source>
</reference>
<accession>A0AAQ3N929</accession>
<gene>
    <name evidence="2" type="ORF">V8G54_018601</name>
</gene>
<dbReference type="Proteomes" id="UP001374535">
    <property type="component" value="Chromosome 6"/>
</dbReference>
<dbReference type="AlphaFoldDB" id="A0AAQ3N929"/>
<feature type="compositionally biased region" description="Polar residues" evidence="1">
    <location>
        <begin position="1"/>
        <end position="26"/>
    </location>
</feature>
<organism evidence="2 3">
    <name type="scientific">Vigna mungo</name>
    <name type="common">Black gram</name>
    <name type="synonym">Phaseolus mungo</name>
    <dbReference type="NCBI Taxonomy" id="3915"/>
    <lineage>
        <taxon>Eukaryota</taxon>
        <taxon>Viridiplantae</taxon>
        <taxon>Streptophyta</taxon>
        <taxon>Embryophyta</taxon>
        <taxon>Tracheophyta</taxon>
        <taxon>Spermatophyta</taxon>
        <taxon>Magnoliopsida</taxon>
        <taxon>eudicotyledons</taxon>
        <taxon>Gunneridae</taxon>
        <taxon>Pentapetalae</taxon>
        <taxon>rosids</taxon>
        <taxon>fabids</taxon>
        <taxon>Fabales</taxon>
        <taxon>Fabaceae</taxon>
        <taxon>Papilionoideae</taxon>
        <taxon>50 kb inversion clade</taxon>
        <taxon>NPAAA clade</taxon>
        <taxon>indigoferoid/millettioid clade</taxon>
        <taxon>Phaseoleae</taxon>
        <taxon>Vigna</taxon>
    </lineage>
</organism>
<feature type="region of interest" description="Disordered" evidence="1">
    <location>
        <begin position="1"/>
        <end position="39"/>
    </location>
</feature>
<keyword evidence="3" id="KW-1185">Reference proteome</keyword>